<dbReference type="Proteomes" id="UP000824120">
    <property type="component" value="Chromosome 6"/>
</dbReference>
<evidence type="ECO:0000313" key="2">
    <source>
        <dbReference type="Proteomes" id="UP000824120"/>
    </source>
</evidence>
<protein>
    <submittedName>
        <fullName evidence="1">Uncharacterized protein</fullName>
    </submittedName>
</protein>
<keyword evidence="2" id="KW-1185">Reference proteome</keyword>
<dbReference type="AlphaFoldDB" id="A0A9J5YPC8"/>
<evidence type="ECO:0000313" key="1">
    <source>
        <dbReference type="EMBL" id="KAG5602313.1"/>
    </source>
</evidence>
<sequence length="163" mass="17792">MKYLTDFESQRKLDASSSSRSIGGFQQDSTGFKSSANYVASVGQRHALTLIEEEYNHVQNLRHNSGHTNASGDGDLKANFTGNVLLTPNICEHEWIIGSGATHHVTSCKDMLSYSRCLGNQGSNIIQLPTGNRDHIAGILHHIVALEAWSSFPDNNGTHSILD</sequence>
<comment type="caution">
    <text evidence="1">The sequence shown here is derived from an EMBL/GenBank/DDBJ whole genome shotgun (WGS) entry which is preliminary data.</text>
</comment>
<name>A0A9J5YPC8_SOLCO</name>
<accession>A0A9J5YPC8</accession>
<organism evidence="1 2">
    <name type="scientific">Solanum commersonii</name>
    <name type="common">Commerson's wild potato</name>
    <name type="synonym">Commerson's nightshade</name>
    <dbReference type="NCBI Taxonomy" id="4109"/>
    <lineage>
        <taxon>Eukaryota</taxon>
        <taxon>Viridiplantae</taxon>
        <taxon>Streptophyta</taxon>
        <taxon>Embryophyta</taxon>
        <taxon>Tracheophyta</taxon>
        <taxon>Spermatophyta</taxon>
        <taxon>Magnoliopsida</taxon>
        <taxon>eudicotyledons</taxon>
        <taxon>Gunneridae</taxon>
        <taxon>Pentapetalae</taxon>
        <taxon>asterids</taxon>
        <taxon>lamiids</taxon>
        <taxon>Solanales</taxon>
        <taxon>Solanaceae</taxon>
        <taxon>Solanoideae</taxon>
        <taxon>Solaneae</taxon>
        <taxon>Solanum</taxon>
    </lineage>
</organism>
<reference evidence="1 2" key="1">
    <citation type="submission" date="2020-09" db="EMBL/GenBank/DDBJ databases">
        <title>De no assembly of potato wild relative species, Solanum commersonii.</title>
        <authorList>
            <person name="Cho K."/>
        </authorList>
    </citation>
    <scope>NUCLEOTIDE SEQUENCE [LARGE SCALE GENOMIC DNA]</scope>
    <source>
        <strain evidence="1">LZ3.2</strain>
        <tissue evidence="1">Leaf</tissue>
    </source>
</reference>
<dbReference type="EMBL" id="JACXVP010000006">
    <property type="protein sequence ID" value="KAG5602313.1"/>
    <property type="molecule type" value="Genomic_DNA"/>
</dbReference>
<gene>
    <name evidence="1" type="ORF">H5410_033683</name>
</gene>
<proteinExistence type="predicted"/>
<dbReference type="OrthoDB" id="1938465at2759"/>